<name>A0AA37DH86_9FIRM</name>
<dbReference type="InterPro" id="IPR018891">
    <property type="entry name" value="AIPR_C"/>
</dbReference>
<dbReference type="Proteomes" id="UP000018466">
    <property type="component" value="Unassembled WGS sequence"/>
</dbReference>
<proteinExistence type="predicted"/>
<gene>
    <name evidence="2" type="ORF">HMPREF9623_00368</name>
</gene>
<dbReference type="Pfam" id="PF10592">
    <property type="entry name" value="AIPR"/>
    <property type="match status" value="1"/>
</dbReference>
<protein>
    <recommendedName>
        <fullName evidence="1">Abortive phage infection protein C-terminal domain-containing protein</fullName>
    </recommendedName>
</protein>
<evidence type="ECO:0000313" key="2">
    <source>
        <dbReference type="EMBL" id="EHO18184.1"/>
    </source>
</evidence>
<dbReference type="RefSeq" id="WP_009532202.1">
    <property type="nucleotide sequence ID" value="NZ_JH590861.1"/>
</dbReference>
<dbReference type="GeneID" id="86940160"/>
<comment type="caution">
    <text evidence="2">The sequence shown here is derived from an EMBL/GenBank/DDBJ whole genome shotgun (WGS) entry which is preliminary data.</text>
</comment>
<reference evidence="2 3" key="1">
    <citation type="submission" date="2011-10" db="EMBL/GenBank/DDBJ databases">
        <title>The Genome Sequence of Lachnospiraceae bacterium ACC2.</title>
        <authorList>
            <consortium name="The Broad Institute Genome Sequencing Platform"/>
            <person name="Earl A."/>
            <person name="Ward D."/>
            <person name="Feldgarden M."/>
            <person name="Gevers D."/>
            <person name="Sizova M."/>
            <person name="Hazen A."/>
            <person name="Epstein S."/>
            <person name="Young S.K."/>
            <person name="Zeng Q."/>
            <person name="Gargeya S."/>
            <person name="Fitzgerald M."/>
            <person name="Haas B."/>
            <person name="Abouelleil A."/>
            <person name="Alvarado L."/>
            <person name="Arachchi H.M."/>
            <person name="Berlin A."/>
            <person name="Brown A."/>
            <person name="Chapman S.B."/>
            <person name="Chen Z."/>
            <person name="Dunbar C."/>
            <person name="Freedman E."/>
            <person name="Gearin G."/>
            <person name="Goldberg J."/>
            <person name="Griggs A."/>
            <person name="Gujja S."/>
            <person name="Heiman D."/>
            <person name="Howarth C."/>
            <person name="Larson L."/>
            <person name="Lui A."/>
            <person name="MacDonald P.J.P."/>
            <person name="Montmayeur A."/>
            <person name="Murphy C."/>
            <person name="Neiman D."/>
            <person name="Pearson M."/>
            <person name="Priest M."/>
            <person name="Roberts A."/>
            <person name="Saif S."/>
            <person name="Shea T."/>
            <person name="Shenoy N."/>
            <person name="Sisk P."/>
            <person name="Stolte C."/>
            <person name="Sykes S."/>
            <person name="Wortman J."/>
            <person name="Nusbaum C."/>
            <person name="Birren B."/>
        </authorList>
    </citation>
    <scope>NUCLEOTIDE SEQUENCE [LARGE SCALE GENOMIC DNA]</scope>
    <source>
        <strain evidence="2 3">ACC2</strain>
    </source>
</reference>
<sequence length="557" mass="62606">MPNNVKMIRIQSKLDELFSDMIDVSDAKNDEDRRNKLNSRAIAAFAIVMRCGIDFESAAKAITDGYCDMGIDAVYNDSVQKKLVLVQSKWRKDGNGGISQEEVNTFVSGIERLINLELNGCNKKLEAKTSEISAAISDIDYQIEMIFCHTGSKKMNAYVRRPIDTLIKRVNGDDGETELLVFVENKLQDIYYYLTKGQNADNIVIDDFPLYNWGTIDGPYKAFYGTIPVAAIGKWFAQYGNKLFAKNIRFYKGSTEVNQGIKEVLRNEPEKFFYYNNGIKVLCKKITKKALYGADRNVGMFALEGVSLVNGAQTAGTIGAIYAEAPELLSSARVYIQIIDLGEANEDQAIKITKLSNTQNKIEGKDFASLDPNQERLRLELSLEGIQYLYKSGAKLDSPERQISLDEAIVAQACSLDDLSITALAKRNVGALTENIEKTPYKLLFNDSTDSFSLYNNVLVLRAVEDCISKNEPNVTGRKRLVLVHGNRYLLHIILGRVQQTEGFTTRYMDAEETAKIISPIFLEVWEEVYDAMEKHFSEAYPAHVFKNVGRLKVIES</sequence>
<evidence type="ECO:0000313" key="3">
    <source>
        <dbReference type="Proteomes" id="UP000018466"/>
    </source>
</evidence>
<accession>A0AA37DH86</accession>
<evidence type="ECO:0000259" key="1">
    <source>
        <dbReference type="Pfam" id="PF10592"/>
    </source>
</evidence>
<dbReference type="AlphaFoldDB" id="A0AA37DH86"/>
<feature type="domain" description="Abortive phage infection protein C-terminal" evidence="1">
    <location>
        <begin position="244"/>
        <end position="429"/>
    </location>
</feature>
<keyword evidence="3" id="KW-1185">Reference proteome</keyword>
<dbReference type="EMBL" id="AGEL01000003">
    <property type="protein sequence ID" value="EHO18184.1"/>
    <property type="molecule type" value="Genomic_DNA"/>
</dbReference>
<organism evidence="2 3">
    <name type="scientific">Stomatobaculum longum</name>
    <dbReference type="NCBI Taxonomy" id="796942"/>
    <lineage>
        <taxon>Bacteria</taxon>
        <taxon>Bacillati</taxon>
        <taxon>Bacillota</taxon>
        <taxon>Clostridia</taxon>
        <taxon>Lachnospirales</taxon>
        <taxon>Lachnospiraceae</taxon>
        <taxon>Stomatobaculum</taxon>
    </lineage>
</organism>